<dbReference type="InterPro" id="IPR013085">
    <property type="entry name" value="U1-CZ_Znf_C2H2"/>
</dbReference>
<evidence type="ECO:0000256" key="5">
    <source>
        <dbReference type="SAM" id="MobiDB-lite"/>
    </source>
</evidence>
<evidence type="ECO:0000256" key="4">
    <source>
        <dbReference type="PROSITE-ProRule" id="PRU00723"/>
    </source>
</evidence>
<sequence>MGQSYFCDYCGCYMKSDVNVRKLHNNGISHTVAKYRYMRRFEDPAKILAEERLKKPCQRYFKGYCKFDLYCNYGHYSEQELKKLEQLVAAQKKSKTRRRKPKKWPWKTHHQSGLPPSLRPMELAKLKTTNFELNWG</sequence>
<accession>A0AAU9FI77</accession>
<evidence type="ECO:0000256" key="2">
    <source>
        <dbReference type="ARBA" id="ARBA00022771"/>
    </source>
</evidence>
<dbReference type="PANTHER" id="PTHR16465">
    <property type="entry name" value="NUCLEASE-RELATED"/>
    <property type="match status" value="1"/>
</dbReference>
<reference evidence="7 8" key="1">
    <citation type="submission" date="2024-02" db="EMBL/GenBank/DDBJ databases">
        <title>A chromosome-level genome assembly of Drosophila madeirensis, a fruit fly species endemic to Madeira island.</title>
        <authorList>
            <person name="Tomihara K."/>
            <person name="Llopart A."/>
            <person name="Yamamoto D."/>
        </authorList>
    </citation>
    <scope>NUCLEOTIDE SEQUENCE [LARGE SCALE GENOMIC DNA]</scope>
    <source>
        <strain evidence="7 8">RF1</strain>
    </source>
</reference>
<keyword evidence="8" id="KW-1185">Reference proteome</keyword>
<keyword evidence="2 4" id="KW-0863">Zinc-finger</keyword>
<dbReference type="GO" id="GO:0008270">
    <property type="term" value="F:zinc ion binding"/>
    <property type="evidence" value="ECO:0007669"/>
    <property type="project" value="UniProtKB-KW"/>
</dbReference>
<feature type="compositionally biased region" description="Basic residues" evidence="5">
    <location>
        <begin position="92"/>
        <end position="110"/>
    </location>
</feature>
<organism evidence="7 8">
    <name type="scientific">Drosophila madeirensis</name>
    <name type="common">Fruit fly</name>
    <dbReference type="NCBI Taxonomy" id="30013"/>
    <lineage>
        <taxon>Eukaryota</taxon>
        <taxon>Metazoa</taxon>
        <taxon>Ecdysozoa</taxon>
        <taxon>Arthropoda</taxon>
        <taxon>Hexapoda</taxon>
        <taxon>Insecta</taxon>
        <taxon>Pterygota</taxon>
        <taxon>Neoptera</taxon>
        <taxon>Endopterygota</taxon>
        <taxon>Diptera</taxon>
        <taxon>Brachycera</taxon>
        <taxon>Muscomorpha</taxon>
        <taxon>Ephydroidea</taxon>
        <taxon>Drosophilidae</taxon>
        <taxon>Drosophila</taxon>
        <taxon>Sophophora</taxon>
    </lineage>
</organism>
<evidence type="ECO:0000313" key="8">
    <source>
        <dbReference type="Proteomes" id="UP001500889"/>
    </source>
</evidence>
<dbReference type="Gene3D" id="3.30.160.60">
    <property type="entry name" value="Classic Zinc Finger"/>
    <property type="match status" value="1"/>
</dbReference>
<protein>
    <submittedName>
        <fullName evidence="7">Zinc finger matrin-type protein 5</fullName>
    </submittedName>
</protein>
<evidence type="ECO:0000259" key="6">
    <source>
        <dbReference type="PROSITE" id="PS50103"/>
    </source>
</evidence>
<dbReference type="GO" id="GO:0005689">
    <property type="term" value="C:U12-type spliceosomal complex"/>
    <property type="evidence" value="ECO:0007669"/>
    <property type="project" value="TreeGrafter"/>
</dbReference>
<feature type="region of interest" description="Disordered" evidence="5">
    <location>
        <begin position="91"/>
        <end position="113"/>
    </location>
</feature>
<gene>
    <name evidence="7" type="ORF">DMAD_12815</name>
</gene>
<keyword evidence="3 4" id="KW-0862">Zinc</keyword>
<dbReference type="AlphaFoldDB" id="A0AAU9FI77"/>
<dbReference type="InterPro" id="IPR036236">
    <property type="entry name" value="Znf_C2H2_sf"/>
</dbReference>
<name>A0AAU9FI77_DROMD</name>
<evidence type="ECO:0000256" key="1">
    <source>
        <dbReference type="ARBA" id="ARBA00022723"/>
    </source>
</evidence>
<feature type="domain" description="C3H1-type" evidence="6">
    <location>
        <begin position="51"/>
        <end position="78"/>
    </location>
</feature>
<dbReference type="PANTHER" id="PTHR16465:SF0">
    <property type="entry name" value="ZINC FINGER MATRIN-TYPE PROTEIN 5"/>
    <property type="match status" value="1"/>
</dbReference>
<feature type="zinc finger region" description="C3H1-type" evidence="4">
    <location>
        <begin position="51"/>
        <end position="78"/>
    </location>
</feature>
<dbReference type="Pfam" id="PF06220">
    <property type="entry name" value="zf-U1"/>
    <property type="match status" value="1"/>
</dbReference>
<dbReference type="SUPFAM" id="SSF57667">
    <property type="entry name" value="beta-beta-alpha zinc fingers"/>
    <property type="match status" value="1"/>
</dbReference>
<evidence type="ECO:0000313" key="7">
    <source>
        <dbReference type="EMBL" id="BFF95409.1"/>
    </source>
</evidence>
<dbReference type="Proteomes" id="UP001500889">
    <property type="component" value="Chromosome U"/>
</dbReference>
<proteinExistence type="predicted"/>
<keyword evidence="1 4" id="KW-0479">Metal-binding</keyword>
<evidence type="ECO:0000256" key="3">
    <source>
        <dbReference type="ARBA" id="ARBA00022833"/>
    </source>
</evidence>
<dbReference type="InterPro" id="IPR000571">
    <property type="entry name" value="Znf_CCCH"/>
</dbReference>
<dbReference type="EMBL" id="AP029264">
    <property type="protein sequence ID" value="BFF95409.1"/>
    <property type="molecule type" value="Genomic_DNA"/>
</dbReference>
<dbReference type="PROSITE" id="PS50103">
    <property type="entry name" value="ZF_C3H1"/>
    <property type="match status" value="1"/>
</dbReference>